<reference evidence="2" key="1">
    <citation type="submission" date="2017-05" db="UniProtKB">
        <authorList>
            <consortium name="EnsemblMetazoa"/>
        </authorList>
    </citation>
    <scope>IDENTIFICATION</scope>
</reference>
<sequence length="274" mass="30520">MTDVMGQLEASLNGTQYLVKVCHVLTEQGASVKQIGNVMLKELGEDAATVHPPPPQSGASVASEADTPNTPPSNDESTSTKQSTPPQRSVSETGSTGPPQEARSPSKELNMRTVMKIFTPSAHHYRLIGIGLGVEVIDLKDTDEAANNLIKVFQRWFDADEDVSWDTLMELCDDYPDKLGKAKAKLNKKCGGVFLYTETMREDKPTLNELLTHVDVGTEWLILGVLLELDMKDLTAIEQERPTIDQRLQHMYALWLKTIPKAHVQLLQWDFRLH</sequence>
<evidence type="ECO:0000256" key="1">
    <source>
        <dbReference type="SAM" id="MobiDB-lite"/>
    </source>
</evidence>
<feature type="region of interest" description="Disordered" evidence="1">
    <location>
        <begin position="47"/>
        <end position="111"/>
    </location>
</feature>
<evidence type="ECO:0008006" key="3">
    <source>
        <dbReference type="Google" id="ProtNLM"/>
    </source>
</evidence>
<dbReference type="EnsemblMetazoa" id="Aqu2.1.06753_001">
    <property type="protein sequence ID" value="Aqu2.1.06753_001"/>
    <property type="gene ID" value="Aqu2.1.06753"/>
</dbReference>
<name>A0A1X7SXR6_AMPQE</name>
<feature type="compositionally biased region" description="Polar residues" evidence="1">
    <location>
        <begin position="66"/>
        <end position="98"/>
    </location>
</feature>
<accession>A0A1X7SXR6</accession>
<protein>
    <recommendedName>
        <fullName evidence="3">Death domain-containing protein</fullName>
    </recommendedName>
</protein>
<organism evidence="2">
    <name type="scientific">Amphimedon queenslandica</name>
    <name type="common">Sponge</name>
    <dbReference type="NCBI Taxonomy" id="400682"/>
    <lineage>
        <taxon>Eukaryota</taxon>
        <taxon>Metazoa</taxon>
        <taxon>Porifera</taxon>
        <taxon>Demospongiae</taxon>
        <taxon>Heteroscleromorpha</taxon>
        <taxon>Haplosclerida</taxon>
        <taxon>Niphatidae</taxon>
        <taxon>Amphimedon</taxon>
    </lineage>
</organism>
<dbReference type="AlphaFoldDB" id="A0A1X7SXR6"/>
<proteinExistence type="predicted"/>
<dbReference type="InParanoid" id="A0A1X7SXR6"/>
<evidence type="ECO:0000313" key="2">
    <source>
        <dbReference type="EnsemblMetazoa" id="Aqu2.1.06753_001"/>
    </source>
</evidence>